<dbReference type="HOGENOM" id="CLU_101660_0_0_2"/>
<dbReference type="AlphaFoldDB" id="A2BLN1"/>
<evidence type="ECO:0000259" key="1">
    <source>
        <dbReference type="Pfam" id="PF04446"/>
    </source>
</evidence>
<sequence length="238" mass="27057">MNSPLDEVLAVNPAALEETYRSRELFQGYRVEPPFALRLDGVGWGHRLEGFTQPRDLRVHRALVHAVMEVLRLLGGCCGYVVSDEANIVFLDEAPYGGRVEKLASISAAIASATVSLELGRRLFLDSRVVKLYSKRDAYRYLLYRARVGFNNYVSTLYHQHLGSKKYTPPLHVMLHELREKTDLDPLKGPHWRSLGSCIAYLEAERQSNNTMALRRRIAAMDGLELCRKKLLENEGKE</sequence>
<dbReference type="Gene3D" id="3.30.70.3000">
    <property type="match status" value="1"/>
</dbReference>
<keyword evidence="3" id="KW-1185">Reference proteome</keyword>
<name>A2BLN1_HYPBU</name>
<protein>
    <submittedName>
        <fullName evidence="2">Conserved archaeal protein</fullName>
    </submittedName>
</protein>
<evidence type="ECO:0000313" key="3">
    <source>
        <dbReference type="Proteomes" id="UP000002593"/>
    </source>
</evidence>
<dbReference type="InterPro" id="IPR024956">
    <property type="entry name" value="tRNAHis_GuaTrfase_cat"/>
</dbReference>
<dbReference type="Proteomes" id="UP000002593">
    <property type="component" value="Chromosome"/>
</dbReference>
<dbReference type="GO" id="GO:0000287">
    <property type="term" value="F:magnesium ion binding"/>
    <property type="evidence" value="ECO:0007669"/>
    <property type="project" value="InterPro"/>
</dbReference>
<dbReference type="GeneID" id="25393312"/>
<gene>
    <name evidence="2" type="ordered locus">Hbut_1048</name>
</gene>
<dbReference type="GO" id="GO:0008193">
    <property type="term" value="F:tRNA guanylyltransferase activity"/>
    <property type="evidence" value="ECO:0007669"/>
    <property type="project" value="InterPro"/>
</dbReference>
<proteinExistence type="predicted"/>
<dbReference type="GO" id="GO:0006400">
    <property type="term" value="P:tRNA modification"/>
    <property type="evidence" value="ECO:0007669"/>
    <property type="project" value="InterPro"/>
</dbReference>
<dbReference type="RefSeq" id="WP_011822210.1">
    <property type="nucleotide sequence ID" value="NC_008818.1"/>
</dbReference>
<dbReference type="EnsemblBacteria" id="ABM80892">
    <property type="protein sequence ID" value="ABM80892"/>
    <property type="gene ID" value="Hbut_1048"/>
</dbReference>
<reference evidence="2 3" key="1">
    <citation type="journal article" date="2007" name="Archaea">
        <title>The genome of Hyperthermus butylicus: a sulfur-reducing, peptide fermenting, neutrophilic Crenarchaeote growing up to 108 degrees C.</title>
        <authorList>
            <person name="Brugger K."/>
            <person name="Chen L."/>
            <person name="Stark M."/>
            <person name="Zibat A."/>
            <person name="Redder P."/>
            <person name="Ruepp A."/>
            <person name="Awayez M."/>
            <person name="She Q."/>
            <person name="Garrett R.A."/>
            <person name="Klenk H.P."/>
        </authorList>
    </citation>
    <scope>NUCLEOTIDE SEQUENCE [LARGE SCALE GENOMIC DNA]</scope>
    <source>
        <strain evidence="3">DSM 5456 / JCM 9403 / PLM1-5</strain>
    </source>
</reference>
<accession>A2BLN1</accession>
<dbReference type="STRING" id="415426.Hbut_1048"/>
<dbReference type="InterPro" id="IPR038469">
    <property type="entry name" value="tRNAHis_GuaTrfase_Thg1_sf"/>
</dbReference>
<feature type="domain" description="tRNAHis guanylyltransferase catalytic" evidence="1">
    <location>
        <begin position="34"/>
        <end position="121"/>
    </location>
</feature>
<evidence type="ECO:0000313" key="2">
    <source>
        <dbReference type="EMBL" id="ABM80892.1"/>
    </source>
</evidence>
<dbReference type="EMBL" id="CP000493">
    <property type="protein sequence ID" value="ABM80892.1"/>
    <property type="molecule type" value="Genomic_DNA"/>
</dbReference>
<dbReference type="OrthoDB" id="24661at2157"/>
<dbReference type="eggNOG" id="arCOG03218">
    <property type="taxonomic scope" value="Archaea"/>
</dbReference>
<organism evidence="2 3">
    <name type="scientific">Hyperthermus butylicus (strain DSM 5456 / JCM 9403 / PLM1-5)</name>
    <dbReference type="NCBI Taxonomy" id="415426"/>
    <lineage>
        <taxon>Archaea</taxon>
        <taxon>Thermoproteota</taxon>
        <taxon>Thermoprotei</taxon>
        <taxon>Desulfurococcales</taxon>
        <taxon>Pyrodictiaceae</taxon>
        <taxon>Hyperthermus</taxon>
    </lineage>
</organism>
<dbReference type="KEGG" id="hbu:Hbut_1048"/>
<dbReference type="Pfam" id="PF04446">
    <property type="entry name" value="Thg1"/>
    <property type="match status" value="1"/>
</dbReference>